<dbReference type="PANTHER" id="PTHR13593:SF80">
    <property type="entry name" value="PLC-LIKE PHOSPHODIESTERASE"/>
    <property type="match status" value="1"/>
</dbReference>
<name>A0A9P4Q9N7_9PEZI</name>
<dbReference type="InterPro" id="IPR017946">
    <property type="entry name" value="PLC-like_Pdiesterase_TIM-brl"/>
</dbReference>
<evidence type="ECO:0000313" key="2">
    <source>
        <dbReference type="EMBL" id="KAF2720951.1"/>
    </source>
</evidence>
<dbReference type="GO" id="GO:0006629">
    <property type="term" value="P:lipid metabolic process"/>
    <property type="evidence" value="ECO:0007669"/>
    <property type="project" value="InterPro"/>
</dbReference>
<evidence type="ECO:0000313" key="3">
    <source>
        <dbReference type="Proteomes" id="UP000799441"/>
    </source>
</evidence>
<comment type="caution">
    <text evidence="2">The sequence shown here is derived from an EMBL/GenBank/DDBJ whole genome shotgun (WGS) entry which is preliminary data.</text>
</comment>
<dbReference type="AlphaFoldDB" id="A0A9P4Q9N7"/>
<keyword evidence="3" id="KW-1185">Reference proteome</keyword>
<sequence>MLYQAFLLLIHLTASSTVEQEPLNYLPSFPPKHLLPSDEPYPKLPGQRHPYLYLYYRSFSEQTFIGTHDAAAIRTPDNNWSLSGNQYFNVSVQLDSGIRLLQAQGHHDPSGDTDDIRLCHYSCALMDGGSLHDHLLTVRTFLDANPEEIVTLLFVNTGPSLRQWMKAFYDTGLDSISYSPPPELRSGRMRTRHWPSPKEMTRAGKRVITFLSSGADENRAPYLLNQFDYIFETNFGIERPDQYTCLPSRPTYPGGFVPDRLSLVNHFLYAKFLNFRYPNASFANITNGAGFTEGELGEHAARCRDVYGRRPNFLLVDFFNEGNVFDVEESLNGS</sequence>
<dbReference type="GO" id="GO:0008081">
    <property type="term" value="F:phosphoric diester hydrolase activity"/>
    <property type="evidence" value="ECO:0007669"/>
    <property type="project" value="InterPro"/>
</dbReference>
<feature type="signal peptide" evidence="1">
    <location>
        <begin position="1"/>
        <end position="20"/>
    </location>
</feature>
<protein>
    <submittedName>
        <fullName evidence="2">PLC-like phosphodiesterase</fullName>
    </submittedName>
</protein>
<evidence type="ECO:0000256" key="1">
    <source>
        <dbReference type="SAM" id="SignalP"/>
    </source>
</evidence>
<dbReference type="Pfam" id="PF26146">
    <property type="entry name" value="PI-PLC_X"/>
    <property type="match status" value="1"/>
</dbReference>
<accession>A0A9P4Q9N7</accession>
<proteinExistence type="predicted"/>
<gene>
    <name evidence="2" type="ORF">K431DRAFT_225126</name>
</gene>
<feature type="chain" id="PRO_5040126761" evidence="1">
    <location>
        <begin position="21"/>
        <end position="334"/>
    </location>
</feature>
<dbReference type="PANTHER" id="PTHR13593">
    <property type="match status" value="1"/>
</dbReference>
<dbReference type="EMBL" id="MU003794">
    <property type="protein sequence ID" value="KAF2720951.1"/>
    <property type="molecule type" value="Genomic_DNA"/>
</dbReference>
<dbReference type="Proteomes" id="UP000799441">
    <property type="component" value="Unassembled WGS sequence"/>
</dbReference>
<keyword evidence="1" id="KW-0732">Signal</keyword>
<dbReference type="SUPFAM" id="SSF51695">
    <property type="entry name" value="PLC-like phosphodiesterases"/>
    <property type="match status" value="1"/>
</dbReference>
<dbReference type="Gene3D" id="3.20.20.190">
    <property type="entry name" value="Phosphatidylinositol (PI) phosphodiesterase"/>
    <property type="match status" value="1"/>
</dbReference>
<reference evidence="2" key="1">
    <citation type="journal article" date="2020" name="Stud. Mycol.">
        <title>101 Dothideomycetes genomes: a test case for predicting lifestyles and emergence of pathogens.</title>
        <authorList>
            <person name="Haridas S."/>
            <person name="Albert R."/>
            <person name="Binder M."/>
            <person name="Bloem J."/>
            <person name="Labutti K."/>
            <person name="Salamov A."/>
            <person name="Andreopoulos B."/>
            <person name="Baker S."/>
            <person name="Barry K."/>
            <person name="Bills G."/>
            <person name="Bluhm B."/>
            <person name="Cannon C."/>
            <person name="Castanera R."/>
            <person name="Culley D."/>
            <person name="Daum C."/>
            <person name="Ezra D."/>
            <person name="Gonzalez J."/>
            <person name="Henrissat B."/>
            <person name="Kuo A."/>
            <person name="Liang C."/>
            <person name="Lipzen A."/>
            <person name="Lutzoni F."/>
            <person name="Magnuson J."/>
            <person name="Mondo S."/>
            <person name="Nolan M."/>
            <person name="Ohm R."/>
            <person name="Pangilinan J."/>
            <person name="Park H.-J."/>
            <person name="Ramirez L."/>
            <person name="Alfaro M."/>
            <person name="Sun H."/>
            <person name="Tritt A."/>
            <person name="Yoshinaga Y."/>
            <person name="Zwiers L.-H."/>
            <person name="Turgeon B."/>
            <person name="Goodwin S."/>
            <person name="Spatafora J."/>
            <person name="Crous P."/>
            <person name="Grigoriev I."/>
        </authorList>
    </citation>
    <scope>NUCLEOTIDE SEQUENCE</scope>
    <source>
        <strain evidence="2">CBS 116435</strain>
    </source>
</reference>
<dbReference type="InterPro" id="IPR051057">
    <property type="entry name" value="PI-PLC_domain"/>
</dbReference>
<organism evidence="2 3">
    <name type="scientific">Polychaeton citri CBS 116435</name>
    <dbReference type="NCBI Taxonomy" id="1314669"/>
    <lineage>
        <taxon>Eukaryota</taxon>
        <taxon>Fungi</taxon>
        <taxon>Dikarya</taxon>
        <taxon>Ascomycota</taxon>
        <taxon>Pezizomycotina</taxon>
        <taxon>Dothideomycetes</taxon>
        <taxon>Dothideomycetidae</taxon>
        <taxon>Capnodiales</taxon>
        <taxon>Capnodiaceae</taxon>
        <taxon>Polychaeton</taxon>
    </lineage>
</organism>
<dbReference type="OrthoDB" id="7984201at2759"/>